<dbReference type="SUPFAM" id="SSF49265">
    <property type="entry name" value="Fibronectin type III"/>
    <property type="match status" value="1"/>
</dbReference>
<dbReference type="SMART" id="SM00060">
    <property type="entry name" value="FN3"/>
    <property type="match status" value="1"/>
</dbReference>
<dbReference type="InterPro" id="IPR013783">
    <property type="entry name" value="Ig-like_fold"/>
</dbReference>
<dbReference type="PANTHER" id="PTHR24099">
    <property type="entry name" value="E3 UBIQUITIN-PROTEIN LIGASE TRIM36-RELATED"/>
    <property type="match status" value="1"/>
</dbReference>
<dbReference type="GeneID" id="100366385"/>
<protein>
    <submittedName>
        <fullName evidence="3">Protein turtle-like</fullName>
    </submittedName>
</protein>
<reference evidence="3" key="1">
    <citation type="submission" date="2025-08" db="UniProtKB">
        <authorList>
            <consortium name="RefSeq"/>
        </authorList>
    </citation>
    <scope>IDENTIFICATION</scope>
    <source>
        <tissue evidence="3">Testes</tissue>
    </source>
</reference>
<dbReference type="InterPro" id="IPR036116">
    <property type="entry name" value="FN3_sf"/>
</dbReference>
<gene>
    <name evidence="3" type="primary">LOC100366385</name>
</gene>
<dbReference type="PRINTS" id="PR00014">
    <property type="entry name" value="FNTYPEIII"/>
</dbReference>
<dbReference type="InterPro" id="IPR003961">
    <property type="entry name" value="FN3_dom"/>
</dbReference>
<accession>A0ABM0H0I4</accession>
<dbReference type="Pfam" id="PF00041">
    <property type="entry name" value="fn3"/>
    <property type="match status" value="1"/>
</dbReference>
<name>A0ABM0H0I4_SACKO</name>
<dbReference type="PANTHER" id="PTHR24099:SF11">
    <property type="entry name" value="FIBRONECTIN TYPE III DOMAIN-CONTAINING 3BA-RELATED"/>
    <property type="match status" value="1"/>
</dbReference>
<dbReference type="CDD" id="cd00063">
    <property type="entry name" value="FN3"/>
    <property type="match status" value="2"/>
</dbReference>
<dbReference type="Gene3D" id="2.60.40.10">
    <property type="entry name" value="Immunoglobulins"/>
    <property type="match status" value="2"/>
</dbReference>
<feature type="domain" description="Fibronectin type-III" evidence="1">
    <location>
        <begin position="42"/>
        <end position="142"/>
    </location>
</feature>
<dbReference type="Proteomes" id="UP000694865">
    <property type="component" value="Unplaced"/>
</dbReference>
<evidence type="ECO:0000259" key="1">
    <source>
        <dbReference type="PROSITE" id="PS50853"/>
    </source>
</evidence>
<evidence type="ECO:0000313" key="3">
    <source>
        <dbReference type="RefSeq" id="XP_002741506.1"/>
    </source>
</evidence>
<dbReference type="PROSITE" id="PS50853">
    <property type="entry name" value="FN3"/>
    <property type="match status" value="2"/>
</dbReference>
<feature type="domain" description="Fibronectin type-III" evidence="1">
    <location>
        <begin position="1"/>
        <end position="40"/>
    </location>
</feature>
<proteinExistence type="predicted"/>
<evidence type="ECO:0000313" key="2">
    <source>
        <dbReference type="Proteomes" id="UP000694865"/>
    </source>
</evidence>
<sequence length="176" mass="19668">MDFGFDDLEGSTEYTLKVACRNEVGYSAFTEPVLFETSDYRAPHAPVVISSTKSDKQDLYLLEWMPPNDGGMELISYGIAYTEVIANDVELWETIENIPSYDTQYTINNLKPNTGYQIELWANNKMGKGDVTTVDMTTTAGESVNNPEYHNAGAESILKYSLSLIFICITVAIFKT</sequence>
<keyword evidence="2" id="KW-1185">Reference proteome</keyword>
<dbReference type="InterPro" id="IPR050617">
    <property type="entry name" value="E3_ligase_FN3/SPRY"/>
</dbReference>
<dbReference type="RefSeq" id="XP_002741506.1">
    <property type="nucleotide sequence ID" value="XM_002741460.2"/>
</dbReference>
<organism evidence="2 3">
    <name type="scientific">Saccoglossus kowalevskii</name>
    <name type="common">Acorn worm</name>
    <dbReference type="NCBI Taxonomy" id="10224"/>
    <lineage>
        <taxon>Eukaryota</taxon>
        <taxon>Metazoa</taxon>
        <taxon>Hemichordata</taxon>
        <taxon>Enteropneusta</taxon>
        <taxon>Harrimaniidae</taxon>
        <taxon>Saccoglossus</taxon>
    </lineage>
</organism>